<evidence type="ECO:0000313" key="3">
    <source>
        <dbReference type="Proteomes" id="UP000001349"/>
    </source>
</evidence>
<accession>B8I0F1</accession>
<sequence>MVVLITAGGTTEKIDDVRAISNNSTGKLGTAIAEAFLSCESISIEKIYYVCGQNAVVPSSDKVRIIRIDGVAQLASELQEILESRKVDIVIHSMAVSDYGVDFVTTKNSIFRSIETFITEKSDKLTTLPPRDLASNITDYIFSNSAVNNENKLSSDINDLIISLKKTPKIIGMIKKLQPETTLVGFKLLSNVAKEELIDVGFGLLEKNNCEMVLANDMTRITKDSHTGHLIFKDRTYLTFETKAQIANAIAAHSIEIALGKGRI</sequence>
<feature type="domain" description="DNA/pantothenate metabolism flavoprotein C-terminal" evidence="1">
    <location>
        <begin position="137"/>
        <end position="253"/>
    </location>
</feature>
<dbReference type="Pfam" id="PF04127">
    <property type="entry name" value="DFP"/>
    <property type="match status" value="2"/>
</dbReference>
<dbReference type="NCBIfam" id="NF005231">
    <property type="entry name" value="PRK06732.1"/>
    <property type="match status" value="1"/>
</dbReference>
<dbReference type="GO" id="GO:0015937">
    <property type="term" value="P:coenzyme A biosynthetic process"/>
    <property type="evidence" value="ECO:0007669"/>
    <property type="project" value="UniProtKB-ARBA"/>
</dbReference>
<dbReference type="eggNOG" id="COG0452">
    <property type="taxonomic scope" value="Bacteria"/>
</dbReference>
<evidence type="ECO:0000259" key="1">
    <source>
        <dbReference type="Pfam" id="PF04127"/>
    </source>
</evidence>
<name>B8I0F1_RUMCH</name>
<dbReference type="Gene3D" id="3.40.50.10300">
    <property type="entry name" value="CoaB-like"/>
    <property type="match status" value="1"/>
</dbReference>
<dbReference type="EMBL" id="CP001348">
    <property type="protein sequence ID" value="ACL77477.1"/>
    <property type="molecule type" value="Genomic_DNA"/>
</dbReference>
<reference evidence="2 3" key="1">
    <citation type="submission" date="2009-01" db="EMBL/GenBank/DDBJ databases">
        <title>Complete sequence of Clostridium cellulolyticum H10.</title>
        <authorList>
            <consortium name="US DOE Joint Genome Institute"/>
            <person name="Lucas S."/>
            <person name="Copeland A."/>
            <person name="Lapidus A."/>
            <person name="Glavina del Rio T."/>
            <person name="Dalin E."/>
            <person name="Tice H."/>
            <person name="Bruce D."/>
            <person name="Goodwin L."/>
            <person name="Pitluck S."/>
            <person name="Chertkov O."/>
            <person name="Saunders E."/>
            <person name="Brettin T."/>
            <person name="Detter J.C."/>
            <person name="Han C."/>
            <person name="Larimer F."/>
            <person name="Land M."/>
            <person name="Hauser L."/>
            <person name="Kyrpides N."/>
            <person name="Ivanova N."/>
            <person name="Zhou J."/>
            <person name="Richardson P."/>
        </authorList>
    </citation>
    <scope>NUCLEOTIDE SEQUENCE [LARGE SCALE GENOMIC DNA]</scope>
    <source>
        <strain evidence="3">ATCC 35319 / DSM 5812 / JCM 6584 / H10</strain>
    </source>
</reference>
<evidence type="ECO:0000313" key="2">
    <source>
        <dbReference type="EMBL" id="ACL77477.1"/>
    </source>
</evidence>
<organism evidence="2 3">
    <name type="scientific">Ruminiclostridium cellulolyticum (strain ATCC 35319 / DSM 5812 / JCM 6584 / H10)</name>
    <name type="common">Clostridium cellulolyticum</name>
    <dbReference type="NCBI Taxonomy" id="394503"/>
    <lineage>
        <taxon>Bacteria</taxon>
        <taxon>Bacillati</taxon>
        <taxon>Bacillota</taxon>
        <taxon>Clostridia</taxon>
        <taxon>Eubacteriales</taxon>
        <taxon>Oscillospiraceae</taxon>
        <taxon>Ruminiclostridium</taxon>
    </lineage>
</organism>
<dbReference type="KEGG" id="cce:Ccel_3187"/>
<dbReference type="OrthoDB" id="9802554at2"/>
<dbReference type="InterPro" id="IPR035929">
    <property type="entry name" value="CoaB-like_sf"/>
</dbReference>
<gene>
    <name evidence="2" type="ordered locus">Ccel_3187</name>
</gene>
<dbReference type="Proteomes" id="UP000001349">
    <property type="component" value="Chromosome"/>
</dbReference>
<dbReference type="STRING" id="394503.Ccel_3187"/>
<dbReference type="GO" id="GO:0003824">
    <property type="term" value="F:catalytic activity"/>
    <property type="evidence" value="ECO:0007669"/>
    <property type="project" value="UniProtKB-ARBA"/>
</dbReference>
<keyword evidence="3" id="KW-1185">Reference proteome</keyword>
<dbReference type="AlphaFoldDB" id="B8I0F1"/>
<dbReference type="InterPro" id="IPR007085">
    <property type="entry name" value="DNA/pantothenate-metab_flavo_C"/>
</dbReference>
<feature type="domain" description="DNA/pantothenate metabolism flavoprotein C-terminal" evidence="1">
    <location>
        <begin position="3"/>
        <end position="104"/>
    </location>
</feature>
<dbReference type="HOGENOM" id="CLU_033319_1_1_9"/>
<protein>
    <submittedName>
        <fullName evidence="2">DNA/pantothenate metabolism flavoprotein domain protein</fullName>
    </submittedName>
</protein>
<dbReference type="SUPFAM" id="SSF102645">
    <property type="entry name" value="CoaB-like"/>
    <property type="match status" value="1"/>
</dbReference>
<proteinExistence type="predicted"/>